<dbReference type="SMART" id="SM01207">
    <property type="entry name" value="G3P_acyltransf"/>
    <property type="match status" value="1"/>
</dbReference>
<evidence type="ECO:0000256" key="4">
    <source>
        <dbReference type="ARBA" id="ARBA00022692"/>
    </source>
</evidence>
<evidence type="ECO:0000256" key="10">
    <source>
        <dbReference type="HAMAP-Rule" id="MF_01043"/>
    </source>
</evidence>
<name>A0A1Y1SHS1_9GAMM</name>
<dbReference type="Pfam" id="PF02660">
    <property type="entry name" value="G3P_acyltransf"/>
    <property type="match status" value="1"/>
</dbReference>
<comment type="subcellular location">
    <subcellularLocation>
        <location evidence="10">Cell membrane</location>
        <topology evidence="10">Multi-pass membrane protein</topology>
    </subcellularLocation>
</comment>
<organism evidence="11 12">
    <name type="scientific">Oceanococcus atlanticus</name>
    <dbReference type="NCBI Taxonomy" id="1317117"/>
    <lineage>
        <taxon>Bacteria</taxon>
        <taxon>Pseudomonadati</taxon>
        <taxon>Pseudomonadota</taxon>
        <taxon>Gammaproteobacteria</taxon>
        <taxon>Chromatiales</taxon>
        <taxon>Oceanococcaceae</taxon>
        <taxon>Oceanococcus</taxon>
    </lineage>
</organism>
<evidence type="ECO:0000313" key="11">
    <source>
        <dbReference type="EMBL" id="ORE88950.1"/>
    </source>
</evidence>
<comment type="function">
    <text evidence="10">Catalyzes the transfer of an acyl group from acyl-phosphate (acyl-PO(4)) to glycerol-3-phosphate (G3P) to form lysophosphatidic acid (LPA). This enzyme utilizes acyl-phosphate as fatty acyl donor, but not acyl-CoA or acyl-ACP.</text>
</comment>
<keyword evidence="5 10" id="KW-1133">Transmembrane helix</keyword>
<keyword evidence="4 10" id="KW-0812">Transmembrane</keyword>
<feature type="transmembrane region" description="Helical" evidence="10">
    <location>
        <begin position="106"/>
        <end position="123"/>
    </location>
</feature>
<sequence>MSVLALLLAALLGSLLGGQIVGHLRGLDLRRSGSGNLGATNALRSGGIKMGLIVLLIDAGKAWLAAAGLPQLVEQAPIWLPWACGSLAVLGHIYSPWAGFKGGKGVACGLGACAALLPIALLWGLGGFVIVLVLSGYVSLSVLTATVLITLKVACFSAAGLWSLPGAFALGMLLLLSWTHRENLQRLLRGNENRFEKVMLIKPRS</sequence>
<gene>
    <name evidence="10" type="primary">plsY</name>
    <name evidence="11" type="ORF">ATO7_03705</name>
</gene>
<dbReference type="UniPathway" id="UPA00085"/>
<feature type="transmembrane region" description="Helical" evidence="10">
    <location>
        <begin position="78"/>
        <end position="94"/>
    </location>
</feature>
<evidence type="ECO:0000313" key="12">
    <source>
        <dbReference type="Proteomes" id="UP000192342"/>
    </source>
</evidence>
<comment type="subunit">
    <text evidence="10">Probably interacts with PlsX.</text>
</comment>
<evidence type="ECO:0000256" key="2">
    <source>
        <dbReference type="ARBA" id="ARBA00022516"/>
    </source>
</evidence>
<evidence type="ECO:0000256" key="1">
    <source>
        <dbReference type="ARBA" id="ARBA00022475"/>
    </source>
</evidence>
<dbReference type="GO" id="GO:0008654">
    <property type="term" value="P:phospholipid biosynthetic process"/>
    <property type="evidence" value="ECO:0007669"/>
    <property type="project" value="UniProtKB-UniRule"/>
</dbReference>
<evidence type="ECO:0000256" key="3">
    <source>
        <dbReference type="ARBA" id="ARBA00022679"/>
    </source>
</evidence>
<dbReference type="GO" id="GO:0005886">
    <property type="term" value="C:plasma membrane"/>
    <property type="evidence" value="ECO:0007669"/>
    <property type="project" value="UniProtKB-SubCell"/>
</dbReference>
<dbReference type="EMBL" id="AQQV01000001">
    <property type="protein sequence ID" value="ORE88950.1"/>
    <property type="molecule type" value="Genomic_DNA"/>
</dbReference>
<dbReference type="AlphaFoldDB" id="A0A1Y1SHS1"/>
<evidence type="ECO:0000256" key="7">
    <source>
        <dbReference type="ARBA" id="ARBA00023136"/>
    </source>
</evidence>
<proteinExistence type="inferred from homology"/>
<feature type="transmembrane region" description="Helical" evidence="10">
    <location>
        <begin position="158"/>
        <end position="178"/>
    </location>
</feature>
<dbReference type="Proteomes" id="UP000192342">
    <property type="component" value="Unassembled WGS sequence"/>
</dbReference>
<comment type="catalytic activity">
    <reaction evidence="10">
        <text>an acyl phosphate + sn-glycerol 3-phosphate = a 1-acyl-sn-glycero-3-phosphate + phosphate</text>
        <dbReference type="Rhea" id="RHEA:34075"/>
        <dbReference type="ChEBI" id="CHEBI:43474"/>
        <dbReference type="ChEBI" id="CHEBI:57597"/>
        <dbReference type="ChEBI" id="CHEBI:57970"/>
        <dbReference type="ChEBI" id="CHEBI:59918"/>
        <dbReference type="EC" id="2.3.1.275"/>
    </reaction>
</comment>
<accession>A0A1Y1SHS1</accession>
<dbReference type="InterPro" id="IPR003811">
    <property type="entry name" value="G3P_acylTferase_PlsY"/>
</dbReference>
<dbReference type="RefSeq" id="WP_146680129.1">
    <property type="nucleotide sequence ID" value="NZ_AQQV01000001.1"/>
</dbReference>
<keyword evidence="6 10" id="KW-0443">Lipid metabolism</keyword>
<keyword evidence="9 10" id="KW-1208">Phospholipid metabolism</keyword>
<dbReference type="PANTHER" id="PTHR30309:SF0">
    <property type="entry name" value="GLYCEROL-3-PHOSPHATE ACYLTRANSFERASE-RELATED"/>
    <property type="match status" value="1"/>
</dbReference>
<evidence type="ECO:0000256" key="9">
    <source>
        <dbReference type="ARBA" id="ARBA00023264"/>
    </source>
</evidence>
<keyword evidence="1 10" id="KW-1003">Cell membrane</keyword>
<protein>
    <recommendedName>
        <fullName evidence="10">Glycerol-3-phosphate acyltransferase</fullName>
    </recommendedName>
    <alternativeName>
        <fullName evidence="10">Acyl-PO4 G3P acyltransferase</fullName>
    </alternativeName>
    <alternativeName>
        <fullName evidence="10">Acyl-phosphate--glycerol-3-phosphate acyltransferase</fullName>
    </alternativeName>
    <alternativeName>
        <fullName evidence="10">G3P acyltransferase</fullName>
        <shortName evidence="10">GPAT</shortName>
        <ecNumber evidence="10">2.3.1.275</ecNumber>
    </alternativeName>
    <alternativeName>
        <fullName evidence="10">Lysophosphatidic acid synthase</fullName>
        <shortName evidence="10">LPA synthase</shortName>
    </alternativeName>
</protein>
<dbReference type="PANTHER" id="PTHR30309">
    <property type="entry name" value="INNER MEMBRANE PROTEIN YGIH"/>
    <property type="match status" value="1"/>
</dbReference>
<keyword evidence="12" id="KW-1185">Reference proteome</keyword>
<comment type="pathway">
    <text evidence="10">Lipid metabolism; phospholipid metabolism.</text>
</comment>
<feature type="transmembrane region" description="Helical" evidence="10">
    <location>
        <begin position="129"/>
        <end position="151"/>
    </location>
</feature>
<dbReference type="GO" id="GO:0043772">
    <property type="term" value="F:acyl-phosphate glycerol-3-phosphate acyltransferase activity"/>
    <property type="evidence" value="ECO:0007669"/>
    <property type="project" value="UniProtKB-UniRule"/>
</dbReference>
<keyword evidence="7 10" id="KW-0472">Membrane</keyword>
<keyword evidence="3 10" id="KW-0808">Transferase</keyword>
<comment type="similarity">
    <text evidence="10">Belongs to the PlsY family.</text>
</comment>
<reference evidence="11 12" key="1">
    <citation type="submission" date="2013-04" db="EMBL/GenBank/DDBJ databases">
        <title>Oceanococcus atlanticus 22II-S10r2 Genome Sequencing.</title>
        <authorList>
            <person name="Lai Q."/>
            <person name="Li G."/>
            <person name="Shao Z."/>
        </authorList>
    </citation>
    <scope>NUCLEOTIDE SEQUENCE [LARGE SCALE GENOMIC DNA]</scope>
    <source>
        <strain evidence="11 12">22II-S10r2</strain>
    </source>
</reference>
<evidence type="ECO:0000256" key="8">
    <source>
        <dbReference type="ARBA" id="ARBA00023209"/>
    </source>
</evidence>
<evidence type="ECO:0000256" key="5">
    <source>
        <dbReference type="ARBA" id="ARBA00022989"/>
    </source>
</evidence>
<comment type="caution">
    <text evidence="11">The sequence shown here is derived from an EMBL/GenBank/DDBJ whole genome shotgun (WGS) entry which is preliminary data.</text>
</comment>
<dbReference type="OrthoDB" id="9777124at2"/>
<dbReference type="HAMAP" id="MF_01043">
    <property type="entry name" value="PlsY"/>
    <property type="match status" value="1"/>
</dbReference>
<keyword evidence="8 10" id="KW-0594">Phospholipid biosynthesis</keyword>
<dbReference type="EC" id="2.3.1.275" evidence="10"/>
<evidence type="ECO:0000256" key="6">
    <source>
        <dbReference type="ARBA" id="ARBA00023098"/>
    </source>
</evidence>
<keyword evidence="2 10" id="KW-0444">Lipid biosynthesis</keyword>
<dbReference type="STRING" id="1317117.ATO7_03705"/>